<dbReference type="Proteomes" id="UP000273500">
    <property type="component" value="Unassembled WGS sequence"/>
</dbReference>
<keyword evidence="1" id="KW-0732">Signal</keyword>
<evidence type="ECO:0000256" key="1">
    <source>
        <dbReference type="SAM" id="SignalP"/>
    </source>
</evidence>
<keyword evidence="3" id="KW-1185">Reference proteome</keyword>
<dbReference type="NCBIfam" id="TIGR04131">
    <property type="entry name" value="Bac_Flav_CTERM"/>
    <property type="match status" value="1"/>
</dbReference>
<feature type="signal peptide" evidence="1">
    <location>
        <begin position="1"/>
        <end position="27"/>
    </location>
</feature>
<dbReference type="EMBL" id="RWIT01000001">
    <property type="protein sequence ID" value="RSK51100.1"/>
    <property type="molecule type" value="Genomic_DNA"/>
</dbReference>
<reference evidence="2 3" key="1">
    <citation type="submission" date="2018-12" db="EMBL/GenBank/DDBJ databases">
        <authorList>
            <person name="Feng G."/>
            <person name="Zhu H."/>
        </authorList>
    </citation>
    <scope>NUCLEOTIDE SEQUENCE [LARGE SCALE GENOMIC DNA]</scope>
    <source>
        <strain evidence="2 3">KCTC 12533</strain>
    </source>
</reference>
<dbReference type="InterPro" id="IPR026341">
    <property type="entry name" value="T9SS_type_B"/>
</dbReference>
<comment type="caution">
    <text evidence="2">The sequence shown here is derived from an EMBL/GenBank/DDBJ whole genome shotgun (WGS) entry which is preliminary data.</text>
</comment>
<organism evidence="2 3">
    <name type="scientific">Hymenobacter rigui</name>
    <dbReference type="NCBI Taxonomy" id="334424"/>
    <lineage>
        <taxon>Bacteria</taxon>
        <taxon>Pseudomonadati</taxon>
        <taxon>Bacteroidota</taxon>
        <taxon>Cytophagia</taxon>
        <taxon>Cytophagales</taxon>
        <taxon>Hymenobacteraceae</taxon>
        <taxon>Hymenobacter</taxon>
    </lineage>
</organism>
<sequence>MKKLLHAPLVLFLSWCISLLGIQEAQASHAQGGQLTYTALGNNQYRISCRFFRDCSGLVAAPTTLSLSVKNGSCSAAATTYTLNQVGALENGSPYCASVPGGPSQCTTSGRTNFQTAKYETTITLLPAAEWILSVSVSSRPKISNLVDADSENMYYEARLNNLISVNGVATIIQNSSPQYQDQDIPIPFVCFQQRTTLTFSTQEADGDSLVYSLDRPLAGCNDTIAYSTFASGGIQIISTNPPCVLQLPSNGRYSPLFPITSFTTTGACPVKTAVPDFRFDSQLGSMTFTPGVYIQPNAAGNADNYLNKYSLVGKVTEYRRINGRYYKVGSVRRDFLVIVIDCGGNTTPAPPIASGPPKTGVQIINTDSTLITAYTCNYSEVRIKFSDPNPGDLLTVTYPKETDPVFAAEVKQSILPVDVARFSIVGNGTTTPYGILKIQPDVLFTGKTYRIPVQITDNACPIKGVQNRILVLKIAKGNFAKVVPSVNNPYVCAGTQVDLTATPFRPDSVGLQLAQYDYRWKLGNGMAPADTVKQTLKVTPTQTTRYYVRIIGKNFRLTPKPTCVDTASVLVRVAPALTANFSVAMRNGGTSASVPPRIFTFTNTSVSRVTTDSVRWTYQQVKDGDGNPVTGPVVVFSRKFDPGADALTIREGGTYKFTLSINNTAGIAPNKTQCAASTKSMEVVVPKLEIPNVFTPNGDGKNETFVLTAGQEGNKVQIFNRWGRLIKEYTNYQNDWTGEEQPAGVYYYLLTDKAGKTTKGWVQLSR</sequence>
<proteinExistence type="predicted"/>
<gene>
    <name evidence="2" type="ORF">EI291_01940</name>
</gene>
<name>A0A3R9PFP9_9BACT</name>
<feature type="chain" id="PRO_5018547718" evidence="1">
    <location>
        <begin position="28"/>
        <end position="767"/>
    </location>
</feature>
<evidence type="ECO:0000313" key="2">
    <source>
        <dbReference type="EMBL" id="RSK51100.1"/>
    </source>
</evidence>
<protein>
    <submittedName>
        <fullName evidence="2">Gliding motility-associated C-terminal domain-containing protein</fullName>
    </submittedName>
</protein>
<accession>A0A3R9PFP9</accession>
<dbReference type="OrthoDB" id="7794186at2"/>
<evidence type="ECO:0000313" key="3">
    <source>
        <dbReference type="Proteomes" id="UP000273500"/>
    </source>
</evidence>
<dbReference type="Pfam" id="PF13585">
    <property type="entry name" value="CHU_C"/>
    <property type="match status" value="1"/>
</dbReference>
<dbReference type="AlphaFoldDB" id="A0A3R9PFP9"/>